<keyword evidence="1" id="KW-1133">Transmembrane helix</keyword>
<evidence type="ECO:0000313" key="3">
    <source>
        <dbReference type="Proteomes" id="UP000027190"/>
    </source>
</evidence>
<proteinExistence type="predicted"/>
<sequence length="44" mass="4613">MFGVLLFGSVIFGFGIALLGHPAFYRALTGRKTGSADHSDSKGL</sequence>
<evidence type="ECO:0000256" key="1">
    <source>
        <dbReference type="SAM" id="Phobius"/>
    </source>
</evidence>
<dbReference type="AlphaFoldDB" id="A0A062UNE6"/>
<name>A0A062UNE6_9PROT</name>
<comment type="caution">
    <text evidence="2">The sequence shown here is derived from an EMBL/GenBank/DDBJ whole genome shotgun (WGS) entry which is preliminary data.</text>
</comment>
<dbReference type="Proteomes" id="UP000027190">
    <property type="component" value="Unassembled WGS sequence"/>
</dbReference>
<keyword evidence="3" id="KW-1185">Reference proteome</keyword>
<reference evidence="2 3" key="1">
    <citation type="journal article" date="2014" name="Antonie Van Leeuwenhoek">
        <title>Hyphomonas beringensis sp. nov. and Hyphomonas chukchiensis sp. nov., isolated from surface seawater of the Bering Sea and Chukchi Sea.</title>
        <authorList>
            <person name="Li C."/>
            <person name="Lai Q."/>
            <person name="Li G."/>
            <person name="Dong C."/>
            <person name="Wang J."/>
            <person name="Liao Y."/>
            <person name="Shao Z."/>
        </authorList>
    </citation>
    <scope>NUCLEOTIDE SEQUENCE [LARGE SCALE GENOMIC DNA]</scope>
    <source>
        <strain evidence="2 3">BH-BN04-4</strain>
    </source>
</reference>
<feature type="transmembrane region" description="Helical" evidence="1">
    <location>
        <begin position="6"/>
        <end position="25"/>
    </location>
</feature>
<evidence type="ECO:0000313" key="2">
    <source>
        <dbReference type="EMBL" id="KCZ60805.1"/>
    </source>
</evidence>
<accession>A0A062UNE6</accession>
<dbReference type="STRING" id="1280947.HY30_00300"/>
<organism evidence="2 3">
    <name type="scientific">Hyphomonas chukchiensis</name>
    <dbReference type="NCBI Taxonomy" id="1280947"/>
    <lineage>
        <taxon>Bacteria</taxon>
        <taxon>Pseudomonadati</taxon>
        <taxon>Pseudomonadota</taxon>
        <taxon>Alphaproteobacteria</taxon>
        <taxon>Hyphomonadales</taxon>
        <taxon>Hyphomonadaceae</taxon>
        <taxon>Hyphomonas</taxon>
    </lineage>
</organism>
<protein>
    <submittedName>
        <fullName evidence="2">Uncharacterized protein</fullName>
    </submittedName>
</protein>
<gene>
    <name evidence="2" type="ORF">HY30_00300</name>
</gene>
<keyword evidence="1" id="KW-0472">Membrane</keyword>
<dbReference type="PATRIC" id="fig|1280947.3.peg.57"/>
<dbReference type="RefSeq" id="WP_277812943.1">
    <property type="nucleotide sequence ID" value="NZ_AWFG01000001.1"/>
</dbReference>
<dbReference type="EMBL" id="AWFG01000001">
    <property type="protein sequence ID" value="KCZ60805.1"/>
    <property type="molecule type" value="Genomic_DNA"/>
</dbReference>
<keyword evidence="1" id="KW-0812">Transmembrane</keyword>